<dbReference type="GO" id="GO:0008859">
    <property type="term" value="F:exoribonuclease II activity"/>
    <property type="evidence" value="ECO:0007669"/>
    <property type="project" value="UniProtKB-UniRule"/>
</dbReference>
<dbReference type="InterPro" id="IPR013223">
    <property type="entry name" value="RNase_B_OB_dom"/>
</dbReference>
<evidence type="ECO:0000256" key="9">
    <source>
        <dbReference type="SAM" id="MobiDB-lite"/>
    </source>
</evidence>
<dbReference type="PROSITE" id="PS50126">
    <property type="entry name" value="S1"/>
    <property type="match status" value="1"/>
</dbReference>
<feature type="domain" description="S1 motif" evidence="10">
    <location>
        <begin position="678"/>
        <end position="759"/>
    </location>
</feature>
<keyword evidence="3 8" id="KW-0963">Cytoplasm</keyword>
<dbReference type="Proteomes" id="UP000029629">
    <property type="component" value="Unassembled WGS sequence"/>
</dbReference>
<evidence type="ECO:0000256" key="2">
    <source>
        <dbReference type="ARBA" id="ARBA00004496"/>
    </source>
</evidence>
<evidence type="ECO:0000259" key="10">
    <source>
        <dbReference type="PROSITE" id="PS50126"/>
    </source>
</evidence>
<keyword evidence="4 8" id="KW-0540">Nuclease</keyword>
<name>A0A095Z2X1_9BURK</name>
<comment type="caution">
    <text evidence="11">The sequence shown here is derived from an EMBL/GenBank/DDBJ whole genome shotgun (WGS) entry which is preliminary data.</text>
</comment>
<dbReference type="InterPro" id="IPR022966">
    <property type="entry name" value="RNase_II/R_CS"/>
</dbReference>
<dbReference type="InterPro" id="IPR004476">
    <property type="entry name" value="RNase_II/RNase_R"/>
</dbReference>
<keyword evidence="12" id="KW-1185">Reference proteome</keyword>
<dbReference type="CDD" id="cd04471">
    <property type="entry name" value="S1_RNase_R"/>
    <property type="match status" value="1"/>
</dbReference>
<evidence type="ECO:0000313" key="12">
    <source>
        <dbReference type="Proteomes" id="UP000029629"/>
    </source>
</evidence>
<comment type="function">
    <text evidence="8">3'-5' exoribonuclease that releases 5'-nucleoside monophosphates and is involved in maturation of structured RNAs.</text>
</comment>
<evidence type="ECO:0000256" key="3">
    <source>
        <dbReference type="ARBA" id="ARBA00022490"/>
    </source>
</evidence>
<protein>
    <recommendedName>
        <fullName evidence="8">Ribonuclease R</fullName>
        <shortName evidence="8">RNase R</shortName>
        <ecNumber evidence="8">3.1.13.1</ecNumber>
    </recommendedName>
</protein>
<dbReference type="GO" id="GO:0003723">
    <property type="term" value="F:RNA binding"/>
    <property type="evidence" value="ECO:0007669"/>
    <property type="project" value="UniProtKB-UniRule"/>
</dbReference>
<feature type="compositionally biased region" description="Basic residues" evidence="9">
    <location>
        <begin position="809"/>
        <end position="830"/>
    </location>
</feature>
<comment type="subcellular location">
    <subcellularLocation>
        <location evidence="2 8">Cytoplasm</location>
    </subcellularLocation>
</comment>
<dbReference type="SMART" id="SM00316">
    <property type="entry name" value="S1"/>
    <property type="match status" value="1"/>
</dbReference>
<evidence type="ECO:0000256" key="5">
    <source>
        <dbReference type="ARBA" id="ARBA00022801"/>
    </source>
</evidence>
<dbReference type="InterPro" id="IPR011129">
    <property type="entry name" value="CSD"/>
</dbReference>
<dbReference type="Pfam" id="PF00773">
    <property type="entry name" value="RNB"/>
    <property type="match status" value="1"/>
</dbReference>
<dbReference type="Pfam" id="PF08206">
    <property type="entry name" value="OB_RNB"/>
    <property type="match status" value="1"/>
</dbReference>
<evidence type="ECO:0000256" key="4">
    <source>
        <dbReference type="ARBA" id="ARBA00022722"/>
    </source>
</evidence>
<dbReference type="Pfam" id="PF17876">
    <property type="entry name" value="CSD2"/>
    <property type="match status" value="1"/>
</dbReference>
<dbReference type="EC" id="3.1.13.1" evidence="8"/>
<dbReference type="HAMAP" id="MF_01895">
    <property type="entry name" value="RNase_R"/>
    <property type="match status" value="1"/>
</dbReference>
<gene>
    <name evidence="8" type="primary">rnr</name>
    <name evidence="11" type="ORF">HMPREF2130_09070</name>
</gene>
<evidence type="ECO:0000256" key="6">
    <source>
        <dbReference type="ARBA" id="ARBA00022839"/>
    </source>
</evidence>
<dbReference type="InterPro" id="IPR012340">
    <property type="entry name" value="NA-bd_OB-fold"/>
</dbReference>
<dbReference type="InterPro" id="IPR001900">
    <property type="entry name" value="RNase_II/R"/>
</dbReference>
<dbReference type="SUPFAM" id="SSF50249">
    <property type="entry name" value="Nucleic acid-binding proteins"/>
    <property type="match status" value="3"/>
</dbReference>
<dbReference type="InterPro" id="IPR003029">
    <property type="entry name" value="S1_domain"/>
</dbReference>
<dbReference type="InterPro" id="IPR040476">
    <property type="entry name" value="CSD2"/>
</dbReference>
<accession>A0A095Z2X1</accession>
<keyword evidence="7 8" id="KW-0694">RNA-binding</keyword>
<reference evidence="11 12" key="1">
    <citation type="submission" date="2014-07" db="EMBL/GenBank/DDBJ databases">
        <authorList>
            <person name="McCorrison J."/>
            <person name="Sanka R."/>
            <person name="Torralba M."/>
            <person name="Gillis M."/>
            <person name="Haft D.H."/>
            <person name="Methe B."/>
            <person name="Sutton G."/>
            <person name="Nelson K.E."/>
        </authorList>
    </citation>
    <scope>NUCLEOTIDE SEQUENCE [LARGE SCALE GENOMIC DNA]</scope>
    <source>
        <strain evidence="11 12">DNF00040</strain>
    </source>
</reference>
<dbReference type="GO" id="GO:0005829">
    <property type="term" value="C:cytosol"/>
    <property type="evidence" value="ECO:0007669"/>
    <property type="project" value="UniProtKB-ARBA"/>
</dbReference>
<dbReference type="NCBIfam" id="TIGR02063">
    <property type="entry name" value="RNase_R"/>
    <property type="match status" value="1"/>
</dbReference>
<dbReference type="PANTHER" id="PTHR23355:SF9">
    <property type="entry name" value="DIS3-LIKE EXONUCLEASE 2"/>
    <property type="match status" value="1"/>
</dbReference>
<dbReference type="EMBL" id="JRNI01000044">
    <property type="protein sequence ID" value="KGF29003.1"/>
    <property type="molecule type" value="Genomic_DNA"/>
</dbReference>
<keyword evidence="5 8" id="KW-0378">Hydrolase</keyword>
<dbReference type="Gene3D" id="2.40.50.140">
    <property type="entry name" value="Nucleic acid-binding proteins"/>
    <property type="match status" value="2"/>
</dbReference>
<dbReference type="InterPro" id="IPR011805">
    <property type="entry name" value="RNase_R"/>
</dbReference>
<dbReference type="AlphaFoldDB" id="A0A095Z2X1"/>
<feature type="region of interest" description="Disordered" evidence="9">
    <location>
        <begin position="771"/>
        <end position="830"/>
    </location>
</feature>
<feature type="compositionally biased region" description="Basic and acidic residues" evidence="9">
    <location>
        <begin position="771"/>
        <end position="781"/>
    </location>
</feature>
<comment type="catalytic activity">
    <reaction evidence="1 8">
        <text>Exonucleolytic cleavage in the 3'- to 5'-direction to yield nucleoside 5'-phosphates.</text>
        <dbReference type="EC" id="3.1.13.1"/>
    </reaction>
</comment>
<evidence type="ECO:0000256" key="1">
    <source>
        <dbReference type="ARBA" id="ARBA00001849"/>
    </source>
</evidence>
<comment type="similarity">
    <text evidence="8">Belongs to the RNR ribonuclease family. RNase R subfamily.</text>
</comment>
<dbReference type="InterPro" id="IPR050180">
    <property type="entry name" value="RNR_Ribonuclease"/>
</dbReference>
<evidence type="ECO:0000256" key="7">
    <source>
        <dbReference type="ARBA" id="ARBA00022884"/>
    </source>
</evidence>
<proteinExistence type="inferred from homology"/>
<dbReference type="PROSITE" id="PS01175">
    <property type="entry name" value="RIBONUCLEASE_II"/>
    <property type="match status" value="1"/>
</dbReference>
<dbReference type="SMART" id="SM00955">
    <property type="entry name" value="RNB"/>
    <property type="match status" value="1"/>
</dbReference>
<dbReference type="SMART" id="SM00357">
    <property type="entry name" value="CSP"/>
    <property type="match status" value="1"/>
</dbReference>
<evidence type="ECO:0000256" key="8">
    <source>
        <dbReference type="HAMAP-Rule" id="MF_01895"/>
    </source>
</evidence>
<dbReference type="GO" id="GO:0006402">
    <property type="term" value="P:mRNA catabolic process"/>
    <property type="evidence" value="ECO:0007669"/>
    <property type="project" value="TreeGrafter"/>
</dbReference>
<keyword evidence="6 8" id="KW-0269">Exonuclease</keyword>
<dbReference type="NCBIfam" id="TIGR00358">
    <property type="entry name" value="3_prime_RNase"/>
    <property type="match status" value="1"/>
</dbReference>
<organism evidence="11 12">
    <name type="scientific">Oligella urethralis DNF00040</name>
    <dbReference type="NCBI Taxonomy" id="1401065"/>
    <lineage>
        <taxon>Bacteria</taxon>
        <taxon>Pseudomonadati</taxon>
        <taxon>Pseudomonadota</taxon>
        <taxon>Betaproteobacteria</taxon>
        <taxon>Burkholderiales</taxon>
        <taxon>Alcaligenaceae</taxon>
        <taxon>Oligella</taxon>
    </lineage>
</organism>
<dbReference type="PANTHER" id="PTHR23355">
    <property type="entry name" value="RIBONUCLEASE"/>
    <property type="match status" value="1"/>
</dbReference>
<dbReference type="Pfam" id="PF00575">
    <property type="entry name" value="S1"/>
    <property type="match status" value="1"/>
</dbReference>
<evidence type="ECO:0000313" key="11">
    <source>
        <dbReference type="EMBL" id="KGF29003.1"/>
    </source>
</evidence>
<sequence length="830" mass="93606">MSTRMIVSNRKADLDAEIPLLLIPGDQASAYDPDVPSREDILAYFRAHTDGLALDDLIAHFRVEREATLIGLKRRLTAMARDGQLITRAGVWHMVKSNPAILEGRIQGHRDGFGFFIPDNPELPDIFLPPIEMRKVLHGDRVRVNPTGNYKGKLEGSIVEVLERGTTALVGRLLHEDGGYVVVPEDRRIKHDVYIAPGDLGGAVHGQVVSCEIIRQPSRHLPPQGKITEILGEIDDPGMEIEIAVRKFDVPHQFSEATLAEAAKLPTRVMAADLQGRVDLREVPFFTIDGEDARDFDDAVYGELTEIPSGRGSKQAWRLLVAIADVSHYVKPDHPIDEDALERGTSVYFPRRVIPMLPESLSNGICSLNPHEDRLVLVCDMIVHASGAHAGTVQGYQFYPAVICSHARTTYTQVWNMIQQPDGPTAREFAEIKEQVLQLYELYQLFAQQRVNRGAMDFDTVETQIICNEMGKIEQIVPLHRNHAHRMIEEFMLAANTCAADFLTRHKRLGLYRVHESSTPEKLGQLREYLRALGLHLGGGDEPSSLDFSALLAKAKEREDYEVIQTMIMRSMSQAIYTPENSGHFGLAYSDYAHFTSPIRRYPDLLNHRVIKATLNRRKYTPKADGVVRAKGEPLKEYEFSVWDRLGVVLSAHERRADEASYDVQAWLKCWYVREHIGGVFSGKVTGVTSFGLFVTLDSLYVEGLVHISELGSEYFQYNEAMHELRGERTGKRYRLTDEVHVQISRVDLEARRIDFSLVKNPLSYEAVQREIQRGGEEPSRRYKKPAKPKPEALRGTTAKQRREAQRQAAKKKAAAARSKSSKKSGRKSR</sequence>
<dbReference type="eggNOG" id="COG0557">
    <property type="taxonomic scope" value="Bacteria"/>
</dbReference>